<dbReference type="OrthoDB" id="9990982at2759"/>
<evidence type="ECO:0000256" key="3">
    <source>
        <dbReference type="SAM" id="MobiDB-lite"/>
    </source>
</evidence>
<dbReference type="SUPFAM" id="SSF57424">
    <property type="entry name" value="LDL receptor-like module"/>
    <property type="match status" value="1"/>
</dbReference>
<dbReference type="PROSITE" id="PS50068">
    <property type="entry name" value="LDLRA_2"/>
    <property type="match status" value="1"/>
</dbReference>
<dbReference type="InterPro" id="IPR002172">
    <property type="entry name" value="LDrepeatLR_classA_rpt"/>
</dbReference>
<organism evidence="5 6">
    <name type="scientific">Turnix velox</name>
    <name type="common">Little buttonquail</name>
    <dbReference type="NCBI Taxonomy" id="2529409"/>
    <lineage>
        <taxon>Eukaryota</taxon>
        <taxon>Metazoa</taxon>
        <taxon>Chordata</taxon>
        <taxon>Craniata</taxon>
        <taxon>Vertebrata</taxon>
        <taxon>Euteleostomi</taxon>
        <taxon>Archelosauria</taxon>
        <taxon>Archosauria</taxon>
        <taxon>Dinosauria</taxon>
        <taxon>Saurischia</taxon>
        <taxon>Theropoda</taxon>
        <taxon>Coelurosauria</taxon>
        <taxon>Aves</taxon>
        <taxon>Neognathae</taxon>
        <taxon>Neoaves</taxon>
        <taxon>Charadriiformes</taxon>
        <taxon>Turnicidae</taxon>
        <taxon>Turnix</taxon>
    </lineage>
</organism>
<dbReference type="Pfam" id="PF00057">
    <property type="entry name" value="Ldl_recept_a"/>
    <property type="match status" value="1"/>
</dbReference>
<feature type="disulfide bond" evidence="2">
    <location>
        <begin position="18"/>
        <end position="33"/>
    </location>
</feature>
<evidence type="ECO:0000256" key="4">
    <source>
        <dbReference type="SAM" id="Phobius"/>
    </source>
</evidence>
<keyword evidence="4" id="KW-0812">Transmembrane</keyword>
<protein>
    <submittedName>
        <fullName evidence="5">RSVR protein</fullName>
    </submittedName>
</protein>
<dbReference type="SMART" id="SM00192">
    <property type="entry name" value="LDLa"/>
    <property type="match status" value="1"/>
</dbReference>
<reference evidence="5 6" key="1">
    <citation type="submission" date="2019-09" db="EMBL/GenBank/DDBJ databases">
        <title>Bird 10,000 Genomes (B10K) Project - Family phase.</title>
        <authorList>
            <person name="Zhang G."/>
        </authorList>
    </citation>
    <scope>NUCLEOTIDE SEQUENCE [LARGE SCALE GENOMIC DNA]</scope>
    <source>
        <strain evidence="5">B10K-DU-029-46</strain>
    </source>
</reference>
<proteinExistence type="predicted"/>
<evidence type="ECO:0000256" key="1">
    <source>
        <dbReference type="ARBA" id="ARBA00023157"/>
    </source>
</evidence>
<keyword evidence="6" id="KW-1185">Reference proteome</keyword>
<feature type="transmembrane region" description="Helical" evidence="4">
    <location>
        <begin position="67"/>
        <end position="88"/>
    </location>
</feature>
<feature type="non-terminal residue" evidence="5">
    <location>
        <position position="1"/>
    </location>
</feature>
<dbReference type="InterPro" id="IPR036055">
    <property type="entry name" value="LDL_receptor-like_sf"/>
</dbReference>
<dbReference type="Proteomes" id="UP000582182">
    <property type="component" value="Unassembled WGS sequence"/>
</dbReference>
<keyword evidence="1 2" id="KW-1015">Disulfide bond</keyword>
<dbReference type="AlphaFoldDB" id="A0A7L3L070"/>
<evidence type="ECO:0000313" key="6">
    <source>
        <dbReference type="Proteomes" id="UP000582182"/>
    </source>
</evidence>
<dbReference type="EMBL" id="VZTY01000916">
    <property type="protein sequence ID" value="NXU47395.1"/>
    <property type="molecule type" value="Genomic_DNA"/>
</dbReference>
<comment type="caution">
    <text evidence="2">Lacks conserved residue(s) required for the propagation of feature annotation.</text>
</comment>
<feature type="non-terminal residue" evidence="5">
    <location>
        <position position="114"/>
    </location>
</feature>
<name>A0A7L3L070_9CHAR</name>
<keyword evidence="4" id="KW-0472">Membrane</keyword>
<accession>A0A7L3L070</accession>
<dbReference type="CDD" id="cd00112">
    <property type="entry name" value="LDLa"/>
    <property type="match status" value="1"/>
</dbReference>
<gene>
    <name evidence="5" type="primary">Rsvr</name>
    <name evidence="5" type="ORF">TURVEL_R05741</name>
</gene>
<evidence type="ECO:0000256" key="2">
    <source>
        <dbReference type="PROSITE-ProRule" id="PRU00124"/>
    </source>
</evidence>
<comment type="caution">
    <text evidence="5">The sequence shown here is derived from an EMBL/GenBank/DDBJ whole genome shotgun (WGS) entry which is preliminary data.</text>
</comment>
<evidence type="ECO:0000313" key="5">
    <source>
        <dbReference type="EMBL" id="NXU47395.1"/>
    </source>
</evidence>
<dbReference type="Gene3D" id="4.10.400.10">
    <property type="entry name" value="Low-density Lipoprotein Receptor"/>
    <property type="match status" value="1"/>
</dbReference>
<sequence>GHFQCRPGDFCYPEEWRCDGHPDCKGEEDEQGCGTPTEDSTWLTTPPGHTILGTGERGGGRMENETFTVHFALLSVLVAAGSVAVWCLNRAKSRCAIFSLERASRELLMPDKSP</sequence>
<keyword evidence="4" id="KW-1133">Transmembrane helix</keyword>
<feature type="region of interest" description="Disordered" evidence="3">
    <location>
        <begin position="24"/>
        <end position="59"/>
    </location>
</feature>